<reference evidence="1" key="1">
    <citation type="submission" date="2013-12" db="EMBL/GenBank/DDBJ databases">
        <title>A Varibaculum cambriense genome reconstructed from a premature infant gut community with otherwise low bacterial novelty that shifts toward anaerobic metabolism during the third week of life.</title>
        <authorList>
            <person name="Brown C.T."/>
            <person name="Sharon I."/>
            <person name="Thomas B.C."/>
            <person name="Castelle C.J."/>
            <person name="Morowitz M.J."/>
            <person name="Banfield J.F."/>
        </authorList>
    </citation>
    <scope>NUCLEOTIDE SEQUENCE</scope>
</reference>
<feature type="non-terminal residue" evidence="1">
    <location>
        <position position="49"/>
    </location>
</feature>
<gene>
    <name evidence="1" type="ORF">Q604_UNBC14069G0001</name>
</gene>
<sequence length="49" mass="5540">MYHDVSYLLSRLINGPLSLRQIYFASSNGPAPDLAYQVDFPRLEIVLEG</sequence>
<accession>W1XM45</accession>
<protein>
    <recommendedName>
        <fullName evidence="2">AraC family transcriptional regulator</fullName>
    </recommendedName>
</protein>
<dbReference type="AlphaFoldDB" id="W1XM45"/>
<evidence type="ECO:0000313" key="1">
    <source>
        <dbReference type="EMBL" id="ETJ31438.1"/>
    </source>
</evidence>
<name>W1XM45_9ZZZZ</name>
<organism evidence="1">
    <name type="scientific">human gut metagenome</name>
    <dbReference type="NCBI Taxonomy" id="408170"/>
    <lineage>
        <taxon>unclassified sequences</taxon>
        <taxon>metagenomes</taxon>
        <taxon>organismal metagenomes</taxon>
    </lineage>
</organism>
<evidence type="ECO:0008006" key="2">
    <source>
        <dbReference type="Google" id="ProtNLM"/>
    </source>
</evidence>
<comment type="caution">
    <text evidence="1">The sequence shown here is derived from an EMBL/GenBank/DDBJ whole genome shotgun (WGS) entry which is preliminary data.</text>
</comment>
<dbReference type="EMBL" id="AZMM01014069">
    <property type="protein sequence ID" value="ETJ31438.1"/>
    <property type="molecule type" value="Genomic_DNA"/>
</dbReference>
<proteinExistence type="predicted"/>